<keyword evidence="2" id="KW-1185">Reference proteome</keyword>
<dbReference type="KEGG" id="ssei:FJR45_03690"/>
<dbReference type="AlphaFoldDB" id="A0A7M1B055"/>
<organism evidence="1 2">
    <name type="scientific">Sulfurimonas sediminis</name>
    <dbReference type="NCBI Taxonomy" id="2590020"/>
    <lineage>
        <taxon>Bacteria</taxon>
        <taxon>Pseudomonadati</taxon>
        <taxon>Campylobacterota</taxon>
        <taxon>Epsilonproteobacteria</taxon>
        <taxon>Campylobacterales</taxon>
        <taxon>Sulfurimonadaceae</taxon>
        <taxon>Sulfurimonas</taxon>
    </lineage>
</organism>
<proteinExistence type="predicted"/>
<evidence type="ECO:0000313" key="1">
    <source>
        <dbReference type="EMBL" id="QOP43101.1"/>
    </source>
</evidence>
<protein>
    <submittedName>
        <fullName evidence="1">Uncharacterized protein</fullName>
    </submittedName>
</protein>
<reference evidence="1 2" key="1">
    <citation type="submission" date="2019-06" db="EMBL/GenBank/DDBJ databases">
        <title>Sulfurimonas gotlandica sp. nov., a chemoautotrophic and psychrotolerant epsilonproteobacterium isolated from a pelagic redoxcline, and an emended description of the genus Sulfurimonas.</title>
        <authorList>
            <person name="Wang S."/>
            <person name="Jiang L."/>
            <person name="Shao Z."/>
        </authorList>
    </citation>
    <scope>NUCLEOTIDE SEQUENCE [LARGE SCALE GENOMIC DNA]</scope>
    <source>
        <strain evidence="1 2">S2-6</strain>
    </source>
</reference>
<accession>A0A7M1B055</accession>
<dbReference type="Proteomes" id="UP000593719">
    <property type="component" value="Chromosome"/>
</dbReference>
<name>A0A7M1B055_9BACT</name>
<evidence type="ECO:0000313" key="2">
    <source>
        <dbReference type="Proteomes" id="UP000593719"/>
    </source>
</evidence>
<dbReference type="RefSeq" id="WP_151900825.1">
    <property type="nucleotide sequence ID" value="NZ_CP041235.1"/>
</dbReference>
<gene>
    <name evidence="1" type="ORF">FJR45_03690</name>
</gene>
<dbReference type="EMBL" id="CP041235">
    <property type="protein sequence ID" value="QOP43101.1"/>
    <property type="molecule type" value="Genomic_DNA"/>
</dbReference>
<sequence>MPKSALSIATIQLPNSRYGEISVAHIEQPYGDFSSPVVSIGISLEGDDDHDWKVHLPYEKLDEVIKALEEARDMSDTMPRNDKHYLDLHAEIGGGA</sequence>